<comment type="subcellular location">
    <subcellularLocation>
        <location evidence="1 7">Cell membrane</location>
        <topology evidence="1 7">Multi-pass membrane protein</topology>
    </subcellularLocation>
</comment>
<keyword evidence="5 7" id="KW-1133">Transmembrane helix</keyword>
<feature type="transmembrane region" description="Helical" evidence="7">
    <location>
        <begin position="167"/>
        <end position="187"/>
    </location>
</feature>
<keyword evidence="2 7" id="KW-0813">Transport</keyword>
<keyword evidence="4 7" id="KW-0812">Transmembrane</keyword>
<evidence type="ECO:0000256" key="3">
    <source>
        <dbReference type="ARBA" id="ARBA00022475"/>
    </source>
</evidence>
<name>A0ABM8GLL2_9MICO</name>
<feature type="transmembrane region" description="Helical" evidence="7">
    <location>
        <begin position="100"/>
        <end position="122"/>
    </location>
</feature>
<feature type="transmembrane region" description="Helical" evidence="7">
    <location>
        <begin position="208"/>
        <end position="230"/>
    </location>
</feature>
<gene>
    <name evidence="9" type="ORF">GCM10025867_15360</name>
</gene>
<evidence type="ECO:0000256" key="5">
    <source>
        <dbReference type="ARBA" id="ARBA00022989"/>
    </source>
</evidence>
<evidence type="ECO:0000256" key="1">
    <source>
        <dbReference type="ARBA" id="ARBA00004651"/>
    </source>
</evidence>
<dbReference type="EMBL" id="AP027732">
    <property type="protein sequence ID" value="BDZ49295.1"/>
    <property type="molecule type" value="Genomic_DNA"/>
</dbReference>
<evidence type="ECO:0000313" key="9">
    <source>
        <dbReference type="EMBL" id="BDZ49295.1"/>
    </source>
</evidence>
<dbReference type="RefSeq" id="WP_286346112.1">
    <property type="nucleotide sequence ID" value="NZ_AP027732.1"/>
</dbReference>
<evidence type="ECO:0000259" key="8">
    <source>
        <dbReference type="PROSITE" id="PS50928"/>
    </source>
</evidence>
<dbReference type="Gene3D" id="1.10.3720.10">
    <property type="entry name" value="MetI-like"/>
    <property type="match status" value="1"/>
</dbReference>
<dbReference type="PROSITE" id="PS50928">
    <property type="entry name" value="ABC_TM1"/>
    <property type="match status" value="1"/>
</dbReference>
<organism evidence="9 10">
    <name type="scientific">Frondihabitans sucicola</name>
    <dbReference type="NCBI Taxonomy" id="1268041"/>
    <lineage>
        <taxon>Bacteria</taxon>
        <taxon>Bacillati</taxon>
        <taxon>Actinomycetota</taxon>
        <taxon>Actinomycetes</taxon>
        <taxon>Micrococcales</taxon>
        <taxon>Microbacteriaceae</taxon>
        <taxon>Frondihabitans</taxon>
    </lineage>
</organism>
<dbReference type="PANTHER" id="PTHR32243:SF18">
    <property type="entry name" value="INNER MEMBRANE ABC TRANSPORTER PERMEASE PROTEIN YCJP"/>
    <property type="match status" value="1"/>
</dbReference>
<comment type="similarity">
    <text evidence="7">Belongs to the binding-protein-dependent transport system permease family.</text>
</comment>
<dbReference type="SUPFAM" id="SSF161098">
    <property type="entry name" value="MetI-like"/>
    <property type="match status" value="1"/>
</dbReference>
<dbReference type="Proteomes" id="UP001321486">
    <property type="component" value="Chromosome"/>
</dbReference>
<keyword evidence="6 7" id="KW-0472">Membrane</keyword>
<dbReference type="CDD" id="cd06261">
    <property type="entry name" value="TM_PBP2"/>
    <property type="match status" value="1"/>
</dbReference>
<feature type="domain" description="ABC transmembrane type-1" evidence="8">
    <location>
        <begin position="96"/>
        <end position="288"/>
    </location>
</feature>
<evidence type="ECO:0000313" key="10">
    <source>
        <dbReference type="Proteomes" id="UP001321486"/>
    </source>
</evidence>
<evidence type="ECO:0000256" key="7">
    <source>
        <dbReference type="RuleBase" id="RU363032"/>
    </source>
</evidence>
<sequence>MSVAVDRPRANAQGKSSDYAKVNVRTNKRRGPAIRTAISAIVIAVWCLLPFYWMIVTAFRDVGFTFSTDAWPSHVTFDNFTTAFSTELGNHLGRALLNSLFIGAVVTIIGLLVGTTAAYALARLDFKGKSIIAGGILAASMFPGVALITPLFQLFTNLGWIGQYQALILPSISFVLPLTVYTLTSFFREMPWDLEEAARIDGCTRVQAFRRIILPLAAPAVFTTAILAFISSWNEYLISSQLSSDATQPVTIAIAGFQGSVPHQEPYTAIMAAGTIVTIPLVILVLVFQRRIVAGLTAGGVKG</sequence>
<keyword evidence="3" id="KW-1003">Cell membrane</keyword>
<dbReference type="PANTHER" id="PTHR32243">
    <property type="entry name" value="MALTOSE TRANSPORT SYSTEM PERMEASE-RELATED"/>
    <property type="match status" value="1"/>
</dbReference>
<accession>A0ABM8GLL2</accession>
<reference evidence="10" key="1">
    <citation type="journal article" date="2019" name="Int. J. Syst. Evol. Microbiol.">
        <title>The Global Catalogue of Microorganisms (GCM) 10K type strain sequencing project: providing services to taxonomists for standard genome sequencing and annotation.</title>
        <authorList>
            <consortium name="The Broad Institute Genomics Platform"/>
            <consortium name="The Broad Institute Genome Sequencing Center for Infectious Disease"/>
            <person name="Wu L."/>
            <person name="Ma J."/>
        </authorList>
    </citation>
    <scope>NUCLEOTIDE SEQUENCE [LARGE SCALE GENOMIC DNA]</scope>
    <source>
        <strain evidence="10">NBRC 108728</strain>
    </source>
</reference>
<feature type="transmembrane region" description="Helical" evidence="7">
    <location>
        <begin position="267"/>
        <end position="288"/>
    </location>
</feature>
<protein>
    <submittedName>
        <fullName evidence="9">ABC transporter permease</fullName>
    </submittedName>
</protein>
<dbReference type="InterPro" id="IPR050901">
    <property type="entry name" value="BP-dep_ABC_trans_perm"/>
</dbReference>
<feature type="transmembrane region" description="Helical" evidence="7">
    <location>
        <begin position="33"/>
        <end position="55"/>
    </location>
</feature>
<feature type="transmembrane region" description="Helical" evidence="7">
    <location>
        <begin position="131"/>
        <end position="155"/>
    </location>
</feature>
<evidence type="ECO:0000256" key="2">
    <source>
        <dbReference type="ARBA" id="ARBA00022448"/>
    </source>
</evidence>
<dbReference type="InterPro" id="IPR035906">
    <property type="entry name" value="MetI-like_sf"/>
</dbReference>
<evidence type="ECO:0000256" key="4">
    <source>
        <dbReference type="ARBA" id="ARBA00022692"/>
    </source>
</evidence>
<proteinExistence type="inferred from homology"/>
<dbReference type="Pfam" id="PF00528">
    <property type="entry name" value="BPD_transp_1"/>
    <property type="match status" value="1"/>
</dbReference>
<keyword evidence="10" id="KW-1185">Reference proteome</keyword>
<evidence type="ECO:0000256" key="6">
    <source>
        <dbReference type="ARBA" id="ARBA00023136"/>
    </source>
</evidence>
<dbReference type="InterPro" id="IPR000515">
    <property type="entry name" value="MetI-like"/>
</dbReference>